<dbReference type="EMBL" id="CP067420">
    <property type="protein sequence ID" value="QQP88653.1"/>
    <property type="molecule type" value="Genomic_DNA"/>
</dbReference>
<name>A0ABX7B5J1_9PROT</name>
<dbReference type="PANTHER" id="PTHR36529:SF1">
    <property type="entry name" value="GLYCOSYLTRANSFERASE"/>
    <property type="match status" value="1"/>
</dbReference>
<dbReference type="RefSeq" id="WP_201073855.1">
    <property type="nucleotide sequence ID" value="NZ_CP067420.1"/>
</dbReference>
<dbReference type="PANTHER" id="PTHR36529">
    <property type="entry name" value="SLL1095 PROTEIN"/>
    <property type="match status" value="1"/>
</dbReference>
<proteinExistence type="predicted"/>
<keyword evidence="3" id="KW-1185">Reference proteome</keyword>
<accession>A0ABX7B5J1</accession>
<sequence>MTLGPAPTARHLVVFAREARLGRGKRRLAAHVGPVAAVHFQRTALAALLRRLARDPRWTVWLALTPDRARLPPGLPKRVRPLPQGGGGLGDRMRRPMRRPPVGLPPGPVVVIGSDIPAIRPDHAAAAFRALGNHAFVFGPAADGGYWLVGARRRPAEPRDVFAGVRWSGAHALSDTLANLRPGEAGAPLALLEDVDDPAAWRRWRRGGEAGRSRRCEGSGPIAVSPDRPYCFT</sequence>
<dbReference type="Pfam" id="PF09837">
    <property type="entry name" value="DUF2064"/>
    <property type="match status" value="1"/>
</dbReference>
<dbReference type="Gene3D" id="3.90.550.10">
    <property type="entry name" value="Spore Coat Polysaccharide Biosynthesis Protein SpsA, Chain A"/>
    <property type="match status" value="1"/>
</dbReference>
<evidence type="ECO:0000313" key="3">
    <source>
        <dbReference type="Proteomes" id="UP000595197"/>
    </source>
</evidence>
<evidence type="ECO:0000256" key="1">
    <source>
        <dbReference type="SAM" id="MobiDB-lite"/>
    </source>
</evidence>
<dbReference type="InterPro" id="IPR029044">
    <property type="entry name" value="Nucleotide-diphossugar_trans"/>
</dbReference>
<evidence type="ECO:0000313" key="2">
    <source>
        <dbReference type="EMBL" id="QQP88653.1"/>
    </source>
</evidence>
<dbReference type="InterPro" id="IPR018641">
    <property type="entry name" value="Trfase_1_rSAM/seldom-assoc"/>
</dbReference>
<dbReference type="Proteomes" id="UP000595197">
    <property type="component" value="Chromosome"/>
</dbReference>
<protein>
    <submittedName>
        <fullName evidence="2">DUF2064 domain-containing protein</fullName>
    </submittedName>
</protein>
<gene>
    <name evidence="2" type="ORF">IGS68_21930</name>
</gene>
<dbReference type="SUPFAM" id="SSF53448">
    <property type="entry name" value="Nucleotide-diphospho-sugar transferases"/>
    <property type="match status" value="1"/>
</dbReference>
<feature type="region of interest" description="Disordered" evidence="1">
    <location>
        <begin position="73"/>
        <end position="106"/>
    </location>
</feature>
<reference evidence="2" key="1">
    <citation type="submission" date="2021-02" db="EMBL/GenBank/DDBJ databases">
        <title>Skermanella TT6 skin isolate.</title>
        <authorList>
            <person name="Lee K."/>
            <person name="Ganzorig M."/>
        </authorList>
    </citation>
    <scope>NUCLEOTIDE SEQUENCE</scope>
    <source>
        <strain evidence="2">TT6</strain>
    </source>
</reference>
<organism evidence="2 3">
    <name type="scientific">Skermanella cutis</name>
    <dbReference type="NCBI Taxonomy" id="2775420"/>
    <lineage>
        <taxon>Bacteria</taxon>
        <taxon>Pseudomonadati</taxon>
        <taxon>Pseudomonadota</taxon>
        <taxon>Alphaproteobacteria</taxon>
        <taxon>Rhodospirillales</taxon>
        <taxon>Azospirillaceae</taxon>
        <taxon>Skermanella</taxon>
    </lineage>
</organism>